<protein>
    <recommendedName>
        <fullName evidence="4">Glycine N-acyltransferase-like protein</fullName>
        <ecNumber evidence="4">2.3.1.-</ecNumber>
    </recommendedName>
</protein>
<evidence type="ECO:0000256" key="3">
    <source>
        <dbReference type="ARBA" id="ARBA00023315"/>
    </source>
</evidence>
<evidence type="ECO:0000259" key="6">
    <source>
        <dbReference type="Pfam" id="PF08444"/>
    </source>
</evidence>
<dbReference type="Gene3D" id="3.40.630.30">
    <property type="match status" value="1"/>
</dbReference>
<evidence type="ECO:0000256" key="2">
    <source>
        <dbReference type="ARBA" id="ARBA00022679"/>
    </source>
</evidence>
<evidence type="ECO:0000313" key="7">
    <source>
        <dbReference type="Proteomes" id="UP000694906"/>
    </source>
</evidence>
<dbReference type="PANTHER" id="PTHR15298">
    <property type="entry name" value="L-COA N-ACYLTRANSFERASE-RELATED"/>
    <property type="match status" value="1"/>
</dbReference>
<dbReference type="InterPro" id="IPR016181">
    <property type="entry name" value="Acyl_CoA_acyltransferase"/>
</dbReference>
<dbReference type="GO" id="GO:0005739">
    <property type="term" value="C:mitochondrion"/>
    <property type="evidence" value="ECO:0007669"/>
    <property type="project" value="InterPro"/>
</dbReference>
<dbReference type="GO" id="GO:0047961">
    <property type="term" value="F:glycine N-acyltransferase activity"/>
    <property type="evidence" value="ECO:0007669"/>
    <property type="project" value="UniProtKB-EC"/>
</dbReference>
<evidence type="ECO:0000259" key="5">
    <source>
        <dbReference type="Pfam" id="PF06021"/>
    </source>
</evidence>
<gene>
    <name evidence="8" type="primary">LOC101713466</name>
</gene>
<dbReference type="InterPro" id="IPR010313">
    <property type="entry name" value="Glycine_N-acyltransferase"/>
</dbReference>
<feature type="domain" description="Glycine N-acyltransferase N-terminal" evidence="5">
    <location>
        <begin position="34"/>
        <end position="176"/>
    </location>
</feature>
<dbReference type="InterPro" id="IPR015938">
    <property type="entry name" value="Glycine_N-acyltransferase_N"/>
</dbReference>
<proteinExistence type="inferred from homology"/>
<evidence type="ECO:0000313" key="8">
    <source>
        <dbReference type="RefSeq" id="XP_021103974.1"/>
    </source>
</evidence>
<sequence length="267" mass="31069">MKPKVPTKMFQMQGPQMLQKLEKSLRKHLPESLKEMTNDLNHYTDTYLIYFKNPTKCQEFLGSPEVMNWKQHLQIQSSQPSLNKVIENLADINMAKVKYIQHTLYIENDTAKKLVPFLMDTKNLPPNSGESPSINQEMFKLSSLDVTHAALVNQFWHLGGNERSQRFIERCIRSFPSFCLLGPKGTPVSWSLMDHTGELRMAGTVPEHQGQGLMYHVIYWQFLALKKLGFPMYAHVERSNRTMERVIINLYNVRMPGKWNQWNCVPV</sequence>
<dbReference type="Proteomes" id="UP000694906">
    <property type="component" value="Unplaced"/>
</dbReference>
<keyword evidence="3 4" id="KW-0012">Acyltransferase</keyword>
<comment type="catalytic activity">
    <reaction evidence="1">
        <text>an acyl-CoA + glycine = an N-acylglycine + CoA + H(+)</text>
        <dbReference type="Rhea" id="RHEA:19869"/>
        <dbReference type="ChEBI" id="CHEBI:15378"/>
        <dbReference type="ChEBI" id="CHEBI:57287"/>
        <dbReference type="ChEBI" id="CHEBI:57305"/>
        <dbReference type="ChEBI" id="CHEBI:57670"/>
        <dbReference type="ChEBI" id="CHEBI:58342"/>
        <dbReference type="EC" id="2.3.1.13"/>
    </reaction>
</comment>
<dbReference type="SUPFAM" id="SSF55729">
    <property type="entry name" value="Acyl-CoA N-acyltransferases (Nat)"/>
    <property type="match status" value="1"/>
</dbReference>
<comment type="similarity">
    <text evidence="4">Belongs to the glycine N-acyltransferase family.</text>
</comment>
<dbReference type="EC" id="2.3.1.-" evidence="4"/>
<reference evidence="8" key="1">
    <citation type="submission" date="2025-08" db="UniProtKB">
        <authorList>
            <consortium name="RefSeq"/>
        </authorList>
    </citation>
    <scope>IDENTIFICATION</scope>
</reference>
<dbReference type="GeneID" id="101713466"/>
<name>A0AAX6S5L8_HETGA</name>
<dbReference type="Pfam" id="PF08444">
    <property type="entry name" value="Gly_acyl_tr_C"/>
    <property type="match status" value="1"/>
</dbReference>
<dbReference type="RefSeq" id="XP_021103974.1">
    <property type="nucleotide sequence ID" value="XM_021248315.1"/>
</dbReference>
<organism evidence="7 8">
    <name type="scientific">Heterocephalus glaber</name>
    <name type="common">Naked mole rat</name>
    <dbReference type="NCBI Taxonomy" id="10181"/>
    <lineage>
        <taxon>Eukaryota</taxon>
        <taxon>Metazoa</taxon>
        <taxon>Chordata</taxon>
        <taxon>Craniata</taxon>
        <taxon>Vertebrata</taxon>
        <taxon>Euteleostomi</taxon>
        <taxon>Mammalia</taxon>
        <taxon>Eutheria</taxon>
        <taxon>Euarchontoglires</taxon>
        <taxon>Glires</taxon>
        <taxon>Rodentia</taxon>
        <taxon>Hystricomorpha</taxon>
        <taxon>Bathyergidae</taxon>
        <taxon>Heterocephalus</taxon>
    </lineage>
</organism>
<dbReference type="AlphaFoldDB" id="A0AAX6S5L8"/>
<dbReference type="InterPro" id="IPR013652">
    <property type="entry name" value="Glycine_N-acyltransferase_C"/>
</dbReference>
<feature type="domain" description="Glycine N-acyltransferase C-terminal" evidence="6">
    <location>
        <begin position="178"/>
        <end position="266"/>
    </location>
</feature>
<dbReference type="PANTHER" id="PTHR15298:SF13">
    <property type="entry name" value="GLYCINE N-ACYLTRANSFERASE-LIKE PROTEIN KEG1"/>
    <property type="match status" value="1"/>
</dbReference>
<keyword evidence="7" id="KW-1185">Reference proteome</keyword>
<accession>A0AAX6S5L8</accession>
<evidence type="ECO:0000256" key="4">
    <source>
        <dbReference type="RuleBase" id="RU368002"/>
    </source>
</evidence>
<evidence type="ECO:0000256" key="1">
    <source>
        <dbReference type="ARBA" id="ARBA00000378"/>
    </source>
</evidence>
<keyword evidence="2 4" id="KW-0808">Transferase</keyword>
<dbReference type="Pfam" id="PF06021">
    <property type="entry name" value="Gly_acyl_tr_N"/>
    <property type="match status" value="1"/>
</dbReference>